<dbReference type="KEGG" id="pno:SNOG_00232"/>
<name>A0A7U2EPP0_PHANO</name>
<keyword evidence="4" id="KW-1185">Reference proteome</keyword>
<organism evidence="3 4">
    <name type="scientific">Phaeosphaeria nodorum (strain SN15 / ATCC MYA-4574 / FGSC 10173)</name>
    <name type="common">Glume blotch fungus</name>
    <name type="synonym">Parastagonospora nodorum</name>
    <dbReference type="NCBI Taxonomy" id="321614"/>
    <lineage>
        <taxon>Eukaryota</taxon>
        <taxon>Fungi</taxon>
        <taxon>Dikarya</taxon>
        <taxon>Ascomycota</taxon>
        <taxon>Pezizomycotina</taxon>
        <taxon>Dothideomycetes</taxon>
        <taxon>Pleosporomycetidae</taxon>
        <taxon>Pleosporales</taxon>
        <taxon>Pleosporineae</taxon>
        <taxon>Phaeosphaeriaceae</taxon>
        <taxon>Parastagonospora</taxon>
    </lineage>
</organism>
<protein>
    <recommendedName>
        <fullName evidence="2">DUF7071 domain-containing protein</fullName>
    </recommendedName>
</protein>
<feature type="domain" description="DUF7071" evidence="2">
    <location>
        <begin position="178"/>
        <end position="242"/>
    </location>
</feature>
<feature type="compositionally biased region" description="Polar residues" evidence="1">
    <location>
        <begin position="252"/>
        <end position="261"/>
    </location>
</feature>
<evidence type="ECO:0000313" key="4">
    <source>
        <dbReference type="Proteomes" id="UP000663193"/>
    </source>
</evidence>
<dbReference type="Proteomes" id="UP000663193">
    <property type="component" value="Chromosome 1"/>
</dbReference>
<gene>
    <name evidence="3" type="ORF">JI435_425890</name>
</gene>
<feature type="region of interest" description="Disordered" evidence="1">
    <location>
        <begin position="237"/>
        <end position="265"/>
    </location>
</feature>
<dbReference type="EMBL" id="CP069023">
    <property type="protein sequence ID" value="QRC90713.1"/>
    <property type="molecule type" value="Genomic_DNA"/>
</dbReference>
<evidence type="ECO:0000313" key="3">
    <source>
        <dbReference type="EMBL" id="QRC90713.1"/>
    </source>
</evidence>
<feature type="region of interest" description="Disordered" evidence="1">
    <location>
        <begin position="43"/>
        <end position="63"/>
    </location>
</feature>
<accession>A0A7U2EPP0</accession>
<sequence length="494" mass="54693">MRELISLLGLRFYLFELRGSLTYTHTRNGKGPKVYEICESDIEDEVESESSSTESTTKPRPGVDASAVGVQLRLVKNDGLLTIEFEGKDGSAAQWTFDGNELLGGGSMVAAAATQTDVDEKKCLICGVEKRQNVEVKHEETQTDTTSTKSMETQTAAQTTSSSGVQVTPPTIPVHLRMPGALETLGPFINARATKRILGHIQEGVLSSMTDVRKVLDQNVAARTDFTLLYQETQKISTKRSQNRSSLKRESPSTSGKSVTPKTDVAKATSDFTGIGVQTESATDLKTFVHAEHLSLVKDISTHQSLKRKASISLETKNILNKRAKSQHNAQQWPRHLYMDCFRNTPIFKGGVGTLHIDVQEGTAFFEGCYGKEGMRVQERKQIDLRDKSTRISYELLHRSGIDNATYDLCVDRLSAKGETITLFHADCSAPGWKMFGLDVAYFSFEKPPVEDMIPIADAHVIVDALVYCIDVASCREAVHDPDMEYKLRKEVED</sequence>
<dbReference type="Pfam" id="PF23257">
    <property type="entry name" value="DUF7071"/>
    <property type="match status" value="1"/>
</dbReference>
<feature type="region of interest" description="Disordered" evidence="1">
    <location>
        <begin position="135"/>
        <end position="168"/>
    </location>
</feature>
<proteinExistence type="predicted"/>
<dbReference type="RefSeq" id="XP_001790923.1">
    <property type="nucleotide sequence ID" value="XM_001790871.1"/>
</dbReference>
<feature type="compositionally biased region" description="Low complexity" evidence="1">
    <location>
        <begin position="153"/>
        <end position="163"/>
    </location>
</feature>
<reference evidence="4" key="1">
    <citation type="journal article" date="2021" name="BMC Genomics">
        <title>Chromosome-level genome assembly and manually-curated proteome of model necrotroph Parastagonospora nodorum Sn15 reveals a genome-wide trove of candidate effector homologs, and redundancy of virulence-related functions within an accessory chromosome.</title>
        <authorList>
            <person name="Bertazzoni S."/>
            <person name="Jones D.A.B."/>
            <person name="Phan H.T."/>
            <person name="Tan K.-C."/>
            <person name="Hane J.K."/>
        </authorList>
    </citation>
    <scope>NUCLEOTIDE SEQUENCE [LARGE SCALE GENOMIC DNA]</scope>
    <source>
        <strain evidence="4">SN15 / ATCC MYA-4574 / FGSC 10173)</strain>
    </source>
</reference>
<evidence type="ECO:0000256" key="1">
    <source>
        <dbReference type="SAM" id="MobiDB-lite"/>
    </source>
</evidence>
<dbReference type="InterPro" id="IPR055499">
    <property type="entry name" value="DUF7071"/>
</dbReference>
<dbReference type="OrthoDB" id="3797581at2759"/>
<dbReference type="OMA" id="IHAMAID"/>
<dbReference type="AlphaFoldDB" id="A0A7U2EPP0"/>
<dbReference type="VEuPathDB" id="FungiDB:JI435_425890"/>
<evidence type="ECO:0000259" key="2">
    <source>
        <dbReference type="Pfam" id="PF23257"/>
    </source>
</evidence>
<feature type="compositionally biased region" description="Polar residues" evidence="1">
    <location>
        <begin position="143"/>
        <end position="152"/>
    </location>
</feature>